<feature type="chain" id="PRO_5031262101" evidence="2">
    <location>
        <begin position="20"/>
        <end position="152"/>
    </location>
</feature>
<keyword evidence="2" id="KW-0732">Signal</keyword>
<evidence type="ECO:0000256" key="1">
    <source>
        <dbReference type="SAM" id="MobiDB-lite"/>
    </source>
</evidence>
<dbReference type="EMBL" id="JACHLI010000002">
    <property type="protein sequence ID" value="MBB4861962.1"/>
    <property type="molecule type" value="Genomic_DNA"/>
</dbReference>
<feature type="signal peptide" evidence="2">
    <location>
        <begin position="1"/>
        <end position="19"/>
    </location>
</feature>
<dbReference type="AlphaFoldDB" id="A0A7W7KFP3"/>
<gene>
    <name evidence="3" type="ORF">HNP46_000799</name>
</gene>
<dbReference type="RefSeq" id="WP_184586191.1">
    <property type="nucleotide sequence ID" value="NZ_JACHLI010000002.1"/>
</dbReference>
<protein>
    <submittedName>
        <fullName evidence="3">Uncharacterized protein</fullName>
    </submittedName>
</protein>
<evidence type="ECO:0000313" key="3">
    <source>
        <dbReference type="EMBL" id="MBB4861962.1"/>
    </source>
</evidence>
<reference evidence="3 4" key="1">
    <citation type="submission" date="2020-08" db="EMBL/GenBank/DDBJ databases">
        <title>Functional genomics of gut bacteria from endangered species of beetles.</title>
        <authorList>
            <person name="Carlos-Shanley C."/>
        </authorList>
    </citation>
    <scope>NUCLEOTIDE SEQUENCE [LARGE SCALE GENOMIC DNA]</scope>
    <source>
        <strain evidence="3 4">S00179</strain>
    </source>
</reference>
<feature type="region of interest" description="Disordered" evidence="1">
    <location>
        <begin position="23"/>
        <end position="43"/>
    </location>
</feature>
<evidence type="ECO:0000313" key="4">
    <source>
        <dbReference type="Proteomes" id="UP000566995"/>
    </source>
</evidence>
<dbReference type="Proteomes" id="UP000566995">
    <property type="component" value="Unassembled WGS sequence"/>
</dbReference>
<accession>A0A7W7KFP3</accession>
<name>A0A7W7KFP3_PSENT</name>
<sequence length="152" mass="14140">MKKLLVAAIAASLCAPVMAAPQASRHSQQEEHVQSGGNGRVKPLEQFDATHQGGFYQGTVIRPVPQAAVAETGAGHAGAAAAGAAGTAGAATATGTAASVSGTGLGLSTPLVGSLTVGAAVGIGAAVVAAGAAIGNSGGGGHHNTAGTVAAK</sequence>
<organism evidence="3 4">
    <name type="scientific">Pseudomonas nitroreducens</name>
    <dbReference type="NCBI Taxonomy" id="46680"/>
    <lineage>
        <taxon>Bacteria</taxon>
        <taxon>Pseudomonadati</taxon>
        <taxon>Pseudomonadota</taxon>
        <taxon>Gammaproteobacteria</taxon>
        <taxon>Pseudomonadales</taxon>
        <taxon>Pseudomonadaceae</taxon>
        <taxon>Pseudomonas</taxon>
    </lineage>
</organism>
<evidence type="ECO:0000256" key="2">
    <source>
        <dbReference type="SAM" id="SignalP"/>
    </source>
</evidence>
<proteinExistence type="predicted"/>
<comment type="caution">
    <text evidence="3">The sequence shown here is derived from an EMBL/GenBank/DDBJ whole genome shotgun (WGS) entry which is preliminary data.</text>
</comment>